<dbReference type="Proteomes" id="UP000664807">
    <property type="component" value="Unassembled WGS sequence"/>
</dbReference>
<keyword evidence="2" id="KW-1185">Reference proteome</keyword>
<proteinExistence type="predicted"/>
<protein>
    <recommendedName>
        <fullName evidence="3">DUF3828 domain-containing protein</fullName>
    </recommendedName>
</protein>
<evidence type="ECO:0000313" key="2">
    <source>
        <dbReference type="Proteomes" id="UP000664807"/>
    </source>
</evidence>
<evidence type="ECO:0000313" key="1">
    <source>
        <dbReference type="EMBL" id="MBO0342131.1"/>
    </source>
</evidence>
<dbReference type="RefSeq" id="WP_207028793.1">
    <property type="nucleotide sequence ID" value="NZ_JAFLNM010000002.1"/>
</dbReference>
<name>A0ABS3FHW6_9FLAO</name>
<sequence>MRLIFSLIAIIFLCCKAPKSNKTIANEEYEIVNKVLNTVRSKQFILYDEIYNYNVDFAIVGVYKGWYNKHLTGKITPMASEDIEWILNQDDIEYISNKIKSDTIKTRWDRKQIKNPNLIYASDRPDLVESTDLPRPPRVELSKPYLNENRTKAIIIRIIGGNGYLMLAKKVGDDWELCGEIEYMFS</sequence>
<comment type="caution">
    <text evidence="1">The sequence shown here is derived from an EMBL/GenBank/DDBJ whole genome shotgun (WGS) entry which is preliminary data.</text>
</comment>
<evidence type="ECO:0008006" key="3">
    <source>
        <dbReference type="Google" id="ProtNLM"/>
    </source>
</evidence>
<accession>A0ABS3FHW6</accession>
<dbReference type="EMBL" id="JAFLNM010000002">
    <property type="protein sequence ID" value="MBO0342131.1"/>
    <property type="molecule type" value="Genomic_DNA"/>
</dbReference>
<reference evidence="1 2" key="1">
    <citation type="submission" date="2021-03" db="EMBL/GenBank/DDBJ databases">
        <title>Muricauda lutimaris sp. nov. and Muricauda ruestringensis sp. nov, two marine members of the Flavobacteriaceae isolated from deep sea sediments of Western Pacific.</title>
        <authorList>
            <person name="Zhao S."/>
            <person name="Liu R."/>
        </authorList>
    </citation>
    <scope>NUCLEOTIDE SEQUENCE [LARGE SCALE GENOMIC DNA]</scope>
    <source>
        <strain evidence="1 2">BC31-3-A3</strain>
    </source>
</reference>
<gene>
    <name evidence="1" type="ORF">J0654_10765</name>
</gene>
<organism evidence="1 2">
    <name type="scientific">Flagellimonas profundi</name>
    <dbReference type="NCBI Taxonomy" id="2915620"/>
    <lineage>
        <taxon>Bacteria</taxon>
        <taxon>Pseudomonadati</taxon>
        <taxon>Bacteroidota</taxon>
        <taxon>Flavobacteriia</taxon>
        <taxon>Flavobacteriales</taxon>
        <taxon>Flavobacteriaceae</taxon>
        <taxon>Flagellimonas</taxon>
    </lineage>
</organism>